<organism evidence="1 2">
    <name type="scientific">Rhizobium helianthi</name>
    <dbReference type="NCBI Taxonomy" id="1132695"/>
    <lineage>
        <taxon>Bacteria</taxon>
        <taxon>Pseudomonadati</taxon>
        <taxon>Pseudomonadota</taxon>
        <taxon>Alphaproteobacteria</taxon>
        <taxon>Hyphomicrobiales</taxon>
        <taxon>Rhizobiaceae</taxon>
        <taxon>Rhizobium/Agrobacterium group</taxon>
        <taxon>Rhizobium</taxon>
    </lineage>
</organism>
<dbReference type="RefSeq" id="WP_377395343.1">
    <property type="nucleotide sequence ID" value="NZ_JBHUEQ010000003.1"/>
</dbReference>
<name>A0ABW4M0G1_9HYPH</name>
<proteinExistence type="predicted"/>
<evidence type="ECO:0000313" key="1">
    <source>
        <dbReference type="EMBL" id="MFD1744060.1"/>
    </source>
</evidence>
<keyword evidence="2" id="KW-1185">Reference proteome</keyword>
<reference evidence="2" key="1">
    <citation type="journal article" date="2019" name="Int. J. Syst. Evol. Microbiol.">
        <title>The Global Catalogue of Microorganisms (GCM) 10K type strain sequencing project: providing services to taxonomists for standard genome sequencing and annotation.</title>
        <authorList>
            <consortium name="The Broad Institute Genomics Platform"/>
            <consortium name="The Broad Institute Genome Sequencing Center for Infectious Disease"/>
            <person name="Wu L."/>
            <person name="Ma J."/>
        </authorList>
    </citation>
    <scope>NUCLEOTIDE SEQUENCE [LARGE SCALE GENOMIC DNA]</scope>
    <source>
        <strain evidence="2">CG52</strain>
    </source>
</reference>
<dbReference type="EMBL" id="JBHUEQ010000003">
    <property type="protein sequence ID" value="MFD1744060.1"/>
    <property type="molecule type" value="Genomic_DNA"/>
</dbReference>
<dbReference type="Proteomes" id="UP001597322">
    <property type="component" value="Unassembled WGS sequence"/>
</dbReference>
<evidence type="ECO:0000313" key="2">
    <source>
        <dbReference type="Proteomes" id="UP001597322"/>
    </source>
</evidence>
<comment type="caution">
    <text evidence="1">The sequence shown here is derived from an EMBL/GenBank/DDBJ whole genome shotgun (WGS) entry which is preliminary data.</text>
</comment>
<gene>
    <name evidence="1" type="ORF">ACFSE1_01165</name>
</gene>
<sequence>MSNSTAYVLSVFAGNLTDALVKSGALTPAAAREVFAEVVNRRDAVVDEEAANLTKYFSCGSTEFWPEEAR</sequence>
<accession>A0ABW4M0G1</accession>
<protein>
    <submittedName>
        <fullName evidence="1">Uncharacterized protein</fullName>
    </submittedName>
</protein>